<dbReference type="RefSeq" id="XP_018008653.1">
    <property type="nucleotide sequence ID" value="XM_018153164.2"/>
</dbReference>
<evidence type="ECO:0000313" key="2">
    <source>
        <dbReference type="RefSeq" id="XP_018008653.1"/>
    </source>
</evidence>
<dbReference type="AlphaFoldDB" id="A0A8B7N5S0"/>
<dbReference type="KEGG" id="hazt:108666319"/>
<proteinExistence type="predicted"/>
<protein>
    <submittedName>
        <fullName evidence="2">Uncharacterized protein LOC108666319</fullName>
    </submittedName>
</protein>
<reference evidence="2" key="1">
    <citation type="submission" date="2025-08" db="UniProtKB">
        <authorList>
            <consortium name="RefSeq"/>
        </authorList>
    </citation>
    <scope>IDENTIFICATION</scope>
    <source>
        <tissue evidence="2">Whole organism</tissue>
    </source>
</reference>
<gene>
    <name evidence="2" type="primary">LOC108666319</name>
</gene>
<accession>A0A8B7N5S0</accession>
<keyword evidence="1" id="KW-1185">Reference proteome</keyword>
<dbReference type="GeneID" id="108666319"/>
<evidence type="ECO:0000313" key="1">
    <source>
        <dbReference type="Proteomes" id="UP000694843"/>
    </source>
</evidence>
<sequence length="108" mass="11490">METQNDDIAAVLAVDPWSLQATGVTSSAGDTSRLCLVTEPDDEGERDALGLRPTRPWFCGLNQSETLVATTYSATSPSPWPGPTCTGSLALICTTSDNVLLITLQLKY</sequence>
<organism evidence="1 2">
    <name type="scientific">Hyalella azteca</name>
    <name type="common">Amphipod</name>
    <dbReference type="NCBI Taxonomy" id="294128"/>
    <lineage>
        <taxon>Eukaryota</taxon>
        <taxon>Metazoa</taxon>
        <taxon>Ecdysozoa</taxon>
        <taxon>Arthropoda</taxon>
        <taxon>Crustacea</taxon>
        <taxon>Multicrustacea</taxon>
        <taxon>Malacostraca</taxon>
        <taxon>Eumalacostraca</taxon>
        <taxon>Peracarida</taxon>
        <taxon>Amphipoda</taxon>
        <taxon>Senticaudata</taxon>
        <taxon>Talitrida</taxon>
        <taxon>Talitroidea</taxon>
        <taxon>Hyalellidae</taxon>
        <taxon>Hyalella</taxon>
    </lineage>
</organism>
<dbReference type="Proteomes" id="UP000694843">
    <property type="component" value="Unplaced"/>
</dbReference>
<name>A0A8B7N5S0_HYAAZ</name>